<feature type="domain" description="FAD-binding" evidence="6">
    <location>
        <begin position="99"/>
        <end position="328"/>
    </location>
</feature>
<feature type="domain" description="FAD-binding" evidence="6">
    <location>
        <begin position="6"/>
        <end position="77"/>
    </location>
</feature>
<keyword evidence="5" id="KW-1133">Transmembrane helix</keyword>
<gene>
    <name evidence="7" type="ORF">R3P38DRAFT_3260194</name>
</gene>
<dbReference type="PANTHER" id="PTHR43004">
    <property type="entry name" value="TRK SYSTEM POTASSIUM UPTAKE PROTEIN"/>
    <property type="match status" value="1"/>
</dbReference>
<keyword evidence="5" id="KW-0472">Membrane</keyword>
<accession>A0AAW0CTR8</accession>
<evidence type="ECO:0000259" key="6">
    <source>
        <dbReference type="Pfam" id="PF01494"/>
    </source>
</evidence>
<proteinExistence type="predicted"/>
<comment type="cofactor">
    <cofactor evidence="1">
        <name>FAD</name>
        <dbReference type="ChEBI" id="CHEBI:57692"/>
    </cofactor>
</comment>
<evidence type="ECO:0000256" key="3">
    <source>
        <dbReference type="ARBA" id="ARBA00022827"/>
    </source>
</evidence>
<reference evidence="7 8" key="1">
    <citation type="journal article" date="2024" name="J Genomics">
        <title>Draft genome sequencing and assembly of Favolaschia claudopus CIRM-BRFM 2984 isolated from oak limbs.</title>
        <authorList>
            <person name="Navarro D."/>
            <person name="Drula E."/>
            <person name="Chaduli D."/>
            <person name="Cazenave R."/>
            <person name="Ahrendt S."/>
            <person name="Wang J."/>
            <person name="Lipzen A."/>
            <person name="Daum C."/>
            <person name="Barry K."/>
            <person name="Grigoriev I.V."/>
            <person name="Favel A."/>
            <person name="Rosso M.N."/>
            <person name="Martin F."/>
        </authorList>
    </citation>
    <scope>NUCLEOTIDE SEQUENCE [LARGE SCALE GENOMIC DNA]</scope>
    <source>
        <strain evidence="7 8">CIRM-BRFM 2984</strain>
    </source>
</reference>
<dbReference type="GO" id="GO:0071949">
    <property type="term" value="F:FAD binding"/>
    <property type="evidence" value="ECO:0007669"/>
    <property type="project" value="InterPro"/>
</dbReference>
<dbReference type="PRINTS" id="PR00420">
    <property type="entry name" value="RNGMNOXGNASE"/>
</dbReference>
<feature type="transmembrane region" description="Helical" evidence="5">
    <location>
        <begin position="342"/>
        <end position="359"/>
    </location>
</feature>
<dbReference type="Gene3D" id="3.50.50.60">
    <property type="entry name" value="FAD/NAD(P)-binding domain"/>
    <property type="match status" value="2"/>
</dbReference>
<dbReference type="EMBL" id="JAWWNJ010000013">
    <property type="protein sequence ID" value="KAK7042138.1"/>
    <property type="molecule type" value="Genomic_DNA"/>
</dbReference>
<dbReference type="InterPro" id="IPR002938">
    <property type="entry name" value="FAD-bd"/>
</dbReference>
<name>A0AAW0CTR8_9AGAR</name>
<dbReference type="InterPro" id="IPR050641">
    <property type="entry name" value="RIFMO-like"/>
</dbReference>
<evidence type="ECO:0000313" key="7">
    <source>
        <dbReference type="EMBL" id="KAK7042138.1"/>
    </source>
</evidence>
<organism evidence="7 8">
    <name type="scientific">Favolaschia claudopus</name>
    <dbReference type="NCBI Taxonomy" id="2862362"/>
    <lineage>
        <taxon>Eukaryota</taxon>
        <taxon>Fungi</taxon>
        <taxon>Dikarya</taxon>
        <taxon>Basidiomycota</taxon>
        <taxon>Agaricomycotina</taxon>
        <taxon>Agaricomycetes</taxon>
        <taxon>Agaricomycetidae</taxon>
        <taxon>Agaricales</taxon>
        <taxon>Marasmiineae</taxon>
        <taxon>Mycenaceae</taxon>
        <taxon>Favolaschia</taxon>
    </lineage>
</organism>
<dbReference type="Proteomes" id="UP001362999">
    <property type="component" value="Unassembled WGS sequence"/>
</dbReference>
<evidence type="ECO:0000256" key="2">
    <source>
        <dbReference type="ARBA" id="ARBA00022630"/>
    </source>
</evidence>
<keyword evidence="2" id="KW-0285">Flavoprotein</keyword>
<keyword evidence="4" id="KW-0560">Oxidoreductase</keyword>
<dbReference type="PANTHER" id="PTHR43004:SF19">
    <property type="entry name" value="BINDING MONOOXYGENASE, PUTATIVE (JCVI)-RELATED"/>
    <property type="match status" value="1"/>
</dbReference>
<dbReference type="Gene3D" id="3.30.70.2450">
    <property type="match status" value="1"/>
</dbReference>
<comment type="caution">
    <text evidence="7">The sequence shown here is derived from an EMBL/GenBank/DDBJ whole genome shotgun (WGS) entry which is preliminary data.</text>
</comment>
<dbReference type="SUPFAM" id="SSF51905">
    <property type="entry name" value="FAD/NAD(P)-binding domain"/>
    <property type="match status" value="1"/>
</dbReference>
<sequence>MSLPRRTTILIVGAGPAGMAAAMSLKHQGINDFVVVDAIRVPGGEASRAVVIQAATLEALNNVGCLDGILPMGNKVERLSLHDDSSYLLSADFSLLSNDTKFPAKYVIGADGAHSVIRSEAGISFQDPDGNETHEYGNLTQMVFADVTFNKPLEICTPTRKVSLTISGGNMLLLAPLPASSFPDSPKTVYRISSSVPVEFGTAPPSPPADYFDSLIAHHGPPELAQVKRTPIIDNVLASSRYRTRSAIAERYFTRHPDGGGGMILLIGDSAHIHSPFAGQGMSLGIRDAISLGPVLRAHMDSPDGTTSDELFEQWSVTRYARARTVVALTKRGLGIMNIQRLMWAPLLNVLFAIIRFFGRLKFVQRQVAYRLSGLAEI</sequence>
<dbReference type="InterPro" id="IPR036188">
    <property type="entry name" value="FAD/NAD-bd_sf"/>
</dbReference>
<keyword evidence="8" id="KW-1185">Reference proteome</keyword>
<keyword evidence="5" id="KW-0812">Transmembrane</keyword>
<evidence type="ECO:0000313" key="8">
    <source>
        <dbReference type="Proteomes" id="UP001362999"/>
    </source>
</evidence>
<evidence type="ECO:0000256" key="1">
    <source>
        <dbReference type="ARBA" id="ARBA00001974"/>
    </source>
</evidence>
<dbReference type="Pfam" id="PF01494">
    <property type="entry name" value="FAD_binding_3"/>
    <property type="match status" value="2"/>
</dbReference>
<evidence type="ECO:0000256" key="4">
    <source>
        <dbReference type="ARBA" id="ARBA00023002"/>
    </source>
</evidence>
<protein>
    <submittedName>
        <fullName evidence="7">FAD-binding-3 domain-containing protein</fullName>
    </submittedName>
</protein>
<dbReference type="AlphaFoldDB" id="A0AAW0CTR8"/>
<keyword evidence="3" id="KW-0274">FAD</keyword>
<evidence type="ECO:0000256" key="5">
    <source>
        <dbReference type="SAM" id="Phobius"/>
    </source>
</evidence>
<dbReference type="GO" id="GO:0016709">
    <property type="term" value="F:oxidoreductase activity, acting on paired donors, with incorporation or reduction of molecular oxygen, NAD(P)H as one donor, and incorporation of one atom of oxygen"/>
    <property type="evidence" value="ECO:0007669"/>
    <property type="project" value="UniProtKB-ARBA"/>
</dbReference>